<proteinExistence type="predicted"/>
<reference evidence="1" key="1">
    <citation type="submission" date="2021-04" db="EMBL/GenBank/DDBJ databases">
        <title>Pseudonocardia sp. nov., isolated from sandy soil of mangrove forest.</title>
        <authorList>
            <person name="Zan Z."/>
            <person name="Huang R."/>
            <person name="Liu W."/>
        </authorList>
    </citation>
    <scope>NUCLEOTIDE SEQUENCE</scope>
    <source>
        <strain evidence="1">S2-4</strain>
    </source>
</reference>
<dbReference type="Proteomes" id="UP001165283">
    <property type="component" value="Unassembled WGS sequence"/>
</dbReference>
<keyword evidence="2" id="KW-1185">Reference proteome</keyword>
<sequence length="38" mass="4030">MKKLLAVVVALAAGALVFSKVRSSRSDDDLWHDATSGN</sequence>
<dbReference type="NCBIfam" id="NF038356">
    <property type="entry name" value="actino_DLW39"/>
    <property type="match status" value="1"/>
</dbReference>
<comment type="caution">
    <text evidence="1">The sequence shown here is derived from an EMBL/GenBank/DDBJ whole genome shotgun (WGS) entry which is preliminary data.</text>
</comment>
<accession>A0ABT1A4V2</accession>
<protein>
    <submittedName>
        <fullName evidence="1">DLW-39 family protein</fullName>
    </submittedName>
</protein>
<name>A0ABT1A4V2_9PSEU</name>
<evidence type="ECO:0000313" key="1">
    <source>
        <dbReference type="EMBL" id="MCO1658036.1"/>
    </source>
</evidence>
<dbReference type="EMBL" id="JAGSOV010000049">
    <property type="protein sequence ID" value="MCO1658036.1"/>
    <property type="molecule type" value="Genomic_DNA"/>
</dbReference>
<gene>
    <name evidence="1" type="ORF">KDL28_23525</name>
</gene>
<dbReference type="RefSeq" id="WP_214406708.1">
    <property type="nucleotide sequence ID" value="NZ_JAGSOV010000049.1"/>
</dbReference>
<dbReference type="InterPro" id="IPR047990">
    <property type="entry name" value="DLW39-like"/>
</dbReference>
<evidence type="ECO:0000313" key="2">
    <source>
        <dbReference type="Proteomes" id="UP001165283"/>
    </source>
</evidence>
<organism evidence="1 2">
    <name type="scientific">Pseudonocardia humida</name>
    <dbReference type="NCBI Taxonomy" id="2800819"/>
    <lineage>
        <taxon>Bacteria</taxon>
        <taxon>Bacillati</taxon>
        <taxon>Actinomycetota</taxon>
        <taxon>Actinomycetes</taxon>
        <taxon>Pseudonocardiales</taxon>
        <taxon>Pseudonocardiaceae</taxon>
        <taxon>Pseudonocardia</taxon>
    </lineage>
</organism>